<dbReference type="CDD" id="cd00170">
    <property type="entry name" value="SEC14"/>
    <property type="match status" value="1"/>
</dbReference>
<dbReference type="Pfam" id="PF00650">
    <property type="entry name" value="CRAL_TRIO"/>
    <property type="match status" value="1"/>
</dbReference>
<dbReference type="InterPro" id="IPR036273">
    <property type="entry name" value="CRAL/TRIO_N_dom_sf"/>
</dbReference>
<evidence type="ECO:0000259" key="1">
    <source>
        <dbReference type="PROSITE" id="PS50191"/>
    </source>
</evidence>
<name>A0A139AVD6_GONPJ</name>
<dbReference type="InterPro" id="IPR001251">
    <property type="entry name" value="CRAL-TRIO_dom"/>
</dbReference>
<dbReference type="InterPro" id="IPR052578">
    <property type="entry name" value="PI_Transfer_CRAL-TRIO"/>
</dbReference>
<feature type="domain" description="CRAL-TRIO" evidence="1">
    <location>
        <begin position="97"/>
        <end position="252"/>
    </location>
</feature>
<dbReference type="PANTHER" id="PTHR45824">
    <property type="entry name" value="GH16843P"/>
    <property type="match status" value="1"/>
</dbReference>
<dbReference type="SUPFAM" id="SSF52087">
    <property type="entry name" value="CRAL/TRIO domain"/>
    <property type="match status" value="1"/>
</dbReference>
<dbReference type="SUPFAM" id="SSF46938">
    <property type="entry name" value="CRAL/TRIO N-terminal domain"/>
    <property type="match status" value="1"/>
</dbReference>
<protein>
    <recommendedName>
        <fullName evidence="1">CRAL-TRIO domain-containing protein</fullName>
    </recommendedName>
</protein>
<reference evidence="2 3" key="1">
    <citation type="journal article" date="2015" name="Genome Biol. Evol.">
        <title>Phylogenomic analyses indicate that early fungi evolved digesting cell walls of algal ancestors of land plants.</title>
        <authorList>
            <person name="Chang Y."/>
            <person name="Wang S."/>
            <person name="Sekimoto S."/>
            <person name="Aerts A.L."/>
            <person name="Choi C."/>
            <person name="Clum A."/>
            <person name="LaButti K.M."/>
            <person name="Lindquist E.A."/>
            <person name="Yee Ngan C."/>
            <person name="Ohm R.A."/>
            <person name="Salamov A.A."/>
            <person name="Grigoriev I.V."/>
            <person name="Spatafora J.W."/>
            <person name="Berbee M.L."/>
        </authorList>
    </citation>
    <scope>NUCLEOTIDE SEQUENCE [LARGE SCALE GENOMIC DNA]</scope>
    <source>
        <strain evidence="2 3">JEL478</strain>
    </source>
</reference>
<evidence type="ECO:0000313" key="3">
    <source>
        <dbReference type="Proteomes" id="UP000070544"/>
    </source>
</evidence>
<evidence type="ECO:0000313" key="2">
    <source>
        <dbReference type="EMBL" id="KXS20543.1"/>
    </source>
</evidence>
<dbReference type="PANTHER" id="PTHR45824:SF29">
    <property type="entry name" value="GH16843P"/>
    <property type="match status" value="1"/>
</dbReference>
<sequence>MLSSSPTRGGDTKTGTLADLRELLGSALVYNGPPEDAAAISYFDDDTLERYLRAYEYRLKSTADAVQTTIKWRLENKPYVNKCADCAKDPQGHSIRLIGFDKHQRPVGYLNFWQAMNRFDATSTAHHMYCILEEIINVVKRRDKKAAEDGQTIGSSEVDPGQVVWICDFDGFGVRDCSPMMMIYIVRFLAHFPDRLGLCVLLNTPSLFSGTWSLVEAVLPTATASKIHFVTSSLTPAWEEGNADVPADPHAPVDSWVSEHLGDEIAQWVANELWDNTNPLRQTIHKRYWEYRVDPRYSESPKKVGDKWSHDPRGLEVFIESKYYALTVEPGQSFSQKWDELGESAQGLKEGENGVWQ</sequence>
<dbReference type="PROSITE" id="PS50191">
    <property type="entry name" value="CRAL_TRIO"/>
    <property type="match status" value="1"/>
</dbReference>
<proteinExistence type="predicted"/>
<dbReference type="GO" id="GO:0008526">
    <property type="term" value="F:phosphatidylinositol transfer activity"/>
    <property type="evidence" value="ECO:0007669"/>
    <property type="project" value="TreeGrafter"/>
</dbReference>
<accession>A0A139AVD6</accession>
<dbReference type="OrthoDB" id="30289at2759"/>
<dbReference type="EMBL" id="KQ965735">
    <property type="protein sequence ID" value="KXS20543.1"/>
    <property type="molecule type" value="Genomic_DNA"/>
</dbReference>
<keyword evidence="3" id="KW-1185">Reference proteome</keyword>
<organism evidence="2 3">
    <name type="scientific">Gonapodya prolifera (strain JEL478)</name>
    <name type="common">Monoblepharis prolifera</name>
    <dbReference type="NCBI Taxonomy" id="1344416"/>
    <lineage>
        <taxon>Eukaryota</taxon>
        <taxon>Fungi</taxon>
        <taxon>Fungi incertae sedis</taxon>
        <taxon>Chytridiomycota</taxon>
        <taxon>Chytridiomycota incertae sedis</taxon>
        <taxon>Monoblepharidomycetes</taxon>
        <taxon>Monoblepharidales</taxon>
        <taxon>Gonapodyaceae</taxon>
        <taxon>Gonapodya</taxon>
    </lineage>
</organism>
<dbReference type="AlphaFoldDB" id="A0A139AVD6"/>
<dbReference type="Proteomes" id="UP000070544">
    <property type="component" value="Unassembled WGS sequence"/>
</dbReference>
<gene>
    <name evidence="2" type="ORF">M427DRAFT_377896</name>
</gene>
<dbReference type="InterPro" id="IPR036865">
    <property type="entry name" value="CRAL-TRIO_dom_sf"/>
</dbReference>
<dbReference type="Gene3D" id="3.40.525.10">
    <property type="entry name" value="CRAL-TRIO lipid binding domain"/>
    <property type="match status" value="1"/>
</dbReference>